<dbReference type="RefSeq" id="WP_244685930.1">
    <property type="nucleotide sequence ID" value="NZ_CP095043.1"/>
</dbReference>
<gene>
    <name evidence="1" type="ORF">MUN76_15230</name>
</gene>
<accession>A0ABY4FVV5</accession>
<dbReference type="EMBL" id="CP095043">
    <property type="protein sequence ID" value="UOQ60361.1"/>
    <property type="molecule type" value="Genomic_DNA"/>
</dbReference>
<organism evidence="1 2">
    <name type="scientific">Leucobacter rhizosphaerae</name>
    <dbReference type="NCBI Taxonomy" id="2932245"/>
    <lineage>
        <taxon>Bacteria</taxon>
        <taxon>Bacillati</taxon>
        <taxon>Actinomycetota</taxon>
        <taxon>Actinomycetes</taxon>
        <taxon>Micrococcales</taxon>
        <taxon>Microbacteriaceae</taxon>
        <taxon>Leucobacter</taxon>
    </lineage>
</organism>
<keyword evidence="2" id="KW-1185">Reference proteome</keyword>
<proteinExistence type="predicted"/>
<evidence type="ECO:0000313" key="2">
    <source>
        <dbReference type="Proteomes" id="UP000831775"/>
    </source>
</evidence>
<evidence type="ECO:0000313" key="1">
    <source>
        <dbReference type="EMBL" id="UOQ60361.1"/>
    </source>
</evidence>
<reference evidence="1 2" key="1">
    <citation type="submission" date="2022-04" db="EMBL/GenBank/DDBJ databases">
        <title>Leucobacter sp. isolated from rhizosphere of onion.</title>
        <authorList>
            <person name="Won M."/>
            <person name="Lee C.-M."/>
            <person name="Woen H.-Y."/>
            <person name="Kwon S.-W."/>
        </authorList>
    </citation>
    <scope>NUCLEOTIDE SEQUENCE [LARGE SCALE GENOMIC DNA]</scope>
    <source>
        <strain evidence="1 2">H25R-14</strain>
    </source>
</reference>
<protein>
    <submittedName>
        <fullName evidence="1">Uncharacterized protein</fullName>
    </submittedName>
</protein>
<sequence>MDEKKLRQMVADLVDPDDCWFDHHGGCQAHGYLSLKPGELCPHEEAKQWLKEGEN</sequence>
<name>A0ABY4FVV5_9MICO</name>
<dbReference type="Proteomes" id="UP000831775">
    <property type="component" value="Chromosome"/>
</dbReference>